<dbReference type="InterPro" id="IPR000683">
    <property type="entry name" value="Gfo/Idh/MocA-like_OxRdtase_N"/>
</dbReference>
<dbReference type="RefSeq" id="WP_099311668.1">
    <property type="nucleotide sequence ID" value="NZ_CP032101.1"/>
</dbReference>
<evidence type="ECO:0000313" key="8">
    <source>
        <dbReference type="Proteomes" id="UP000264693"/>
    </source>
</evidence>
<dbReference type="Proteomes" id="UP000264693">
    <property type="component" value="Chromosome"/>
</dbReference>
<evidence type="ECO:0000259" key="3">
    <source>
        <dbReference type="Pfam" id="PF08240"/>
    </source>
</evidence>
<dbReference type="Pfam" id="PF22725">
    <property type="entry name" value="GFO_IDH_MocA_C3"/>
    <property type="match status" value="1"/>
</dbReference>
<reference evidence="7" key="1">
    <citation type="submission" date="2017-09" db="EMBL/GenBank/DDBJ databases">
        <title>Arcobacter canalis sp. nov., a new species isolated from a water canal contaminated with urban sewage.</title>
        <authorList>
            <person name="Perez-Cataluna A."/>
            <person name="Salas-Masso N."/>
            <person name="Figueras M.J."/>
        </authorList>
    </citation>
    <scope>NUCLEOTIDE SEQUENCE [LARGE SCALE GENOMIC DNA]</scope>
    <source>
        <strain evidence="7">CECT 7727</strain>
    </source>
</reference>
<feature type="domain" description="Alcohol dehydrogenase-like N-terminal" evidence="3">
    <location>
        <begin position="87"/>
        <end position="138"/>
    </location>
</feature>
<dbReference type="EMBL" id="CP032101">
    <property type="protein sequence ID" value="AXX86645.1"/>
    <property type="molecule type" value="Genomic_DNA"/>
</dbReference>
<dbReference type="Proteomes" id="UP000224740">
    <property type="component" value="Unassembled WGS sequence"/>
</dbReference>
<dbReference type="EMBL" id="NXAO01000048">
    <property type="protein sequence ID" value="PHO14690.1"/>
    <property type="molecule type" value="Genomic_DNA"/>
</dbReference>
<feature type="domain" description="GFO/IDH/MocA-like oxidoreductase" evidence="4">
    <location>
        <begin position="550"/>
        <end position="638"/>
    </location>
</feature>
<evidence type="ECO:0000259" key="2">
    <source>
        <dbReference type="Pfam" id="PF01408"/>
    </source>
</evidence>
<gene>
    <name evidence="5" type="ORF">AMRN_0893</name>
    <name evidence="6" type="ORF">CPH92_10460</name>
</gene>
<feature type="domain" description="Alcohol dehydrogenase-like C-terminal" evidence="1">
    <location>
        <begin position="178"/>
        <end position="289"/>
    </location>
</feature>
<sequence length="727" mass="79595">MKQLLQDLKKGEILLEEIPLPNCGANEVLIKSERSLISPGTERMLLEFGRGSYIQKAKAQPDKVKMVLDKIKTDGLVPTLETVFAKLGEPMPLGYCNAGTVIEVGRNVTEFKAGDRVVSNGAHSEIVAVGKNLVAKIPDGVSFEQASFTVIASIALQGIRLFQPTLGEKVVVIGLGLIGQITMEFLKANGCEAIGVDIDNGKVELARSNGFIALNPANGEDPISFVANHTDEIGVDGVIITAATKSNGPLEQAAEITRRKGRIVAVGAIGMNIPRPPFYEKEIAFHISSSYGPGRYDDKYEVEGIDYPVGYVRWTENRNFQAILQLLSSGGLNFDYLVTHKYKFIEAPKAYNEILNNRDALGVVLEYETKENVKVEKKVNLVASNSSITSSKVGIGVIGAGNFTKLIVLPILKDSTAKLVGISSSKGLSSSLAAKKFSFEYSTTDYKELLKDEKINTIFITTRHNNHASLVIESLEAGKNVFVEKPLAVDMEQLAEVVKCCNRLASESRLPKLMVGFNRRFSPFIQDIHKKTKGRSSGLAMNMTINAGALPKDLWVHDPIVGGGRIIGEGCHFIDTMSFLANSEVESVSSVALNSQKELAIKNDNVILNLRFRDGSIGTLSYLANGNKSYPKEQMNLFCEGKVFELDNYKKVDAYGASGMKKWNQDKGHKDEMVGFVQSIKSSKENLISFESLVNTTLATFAHVRSLEENRVVQISELEDELNELIK</sequence>
<dbReference type="InterPro" id="IPR013149">
    <property type="entry name" value="ADH-like_C"/>
</dbReference>
<dbReference type="GO" id="GO:0000166">
    <property type="term" value="F:nucleotide binding"/>
    <property type="evidence" value="ECO:0007669"/>
    <property type="project" value="InterPro"/>
</dbReference>
<dbReference type="KEGG" id="amar:AMRN_0893"/>
<feature type="domain" description="Gfo/Idh/MocA-like oxidoreductase N-terminal" evidence="2">
    <location>
        <begin position="394"/>
        <end position="503"/>
    </location>
</feature>
<protein>
    <submittedName>
        <fullName evidence="5 6">Dehydrogenase</fullName>
    </submittedName>
</protein>
<dbReference type="Pfam" id="PF01408">
    <property type="entry name" value="GFO_IDH_MocA"/>
    <property type="match status" value="1"/>
</dbReference>
<dbReference type="InterPro" id="IPR055170">
    <property type="entry name" value="GFO_IDH_MocA-like_dom"/>
</dbReference>
<evidence type="ECO:0000313" key="7">
    <source>
        <dbReference type="Proteomes" id="UP000224740"/>
    </source>
</evidence>
<reference evidence="5 8" key="3">
    <citation type="submission" date="2018-08" db="EMBL/GenBank/DDBJ databases">
        <title>Complete genome of the Arcobacter marinus type strain JCM 15502.</title>
        <authorList>
            <person name="Miller W.G."/>
            <person name="Yee E."/>
            <person name="Huynh S."/>
            <person name="Parker C.T."/>
        </authorList>
    </citation>
    <scope>NUCLEOTIDE SEQUENCE [LARGE SCALE GENOMIC DNA]</scope>
    <source>
        <strain evidence="5 8">JCM 15502</strain>
    </source>
</reference>
<organism evidence="5 8">
    <name type="scientific">Malaciobacter marinus</name>
    <dbReference type="NCBI Taxonomy" id="505249"/>
    <lineage>
        <taxon>Bacteria</taxon>
        <taxon>Pseudomonadati</taxon>
        <taxon>Campylobacterota</taxon>
        <taxon>Epsilonproteobacteria</taxon>
        <taxon>Campylobacterales</taxon>
        <taxon>Arcobacteraceae</taxon>
        <taxon>Malaciobacter</taxon>
    </lineage>
</organism>
<proteinExistence type="predicted"/>
<dbReference type="PANTHER" id="PTHR43377:SF1">
    <property type="entry name" value="BILIVERDIN REDUCTASE A"/>
    <property type="match status" value="1"/>
</dbReference>
<dbReference type="PANTHER" id="PTHR43377">
    <property type="entry name" value="BILIVERDIN REDUCTASE A"/>
    <property type="match status" value="1"/>
</dbReference>
<dbReference type="SUPFAM" id="SSF55347">
    <property type="entry name" value="Glyceraldehyde-3-phosphate dehydrogenase-like, C-terminal domain"/>
    <property type="match status" value="1"/>
</dbReference>
<dbReference type="SUPFAM" id="SSF51735">
    <property type="entry name" value="NAD(P)-binding Rossmann-fold domains"/>
    <property type="match status" value="2"/>
</dbReference>
<dbReference type="Gene3D" id="3.40.50.720">
    <property type="entry name" value="NAD(P)-binding Rossmann-like Domain"/>
    <property type="match status" value="2"/>
</dbReference>
<dbReference type="InterPro" id="IPR011032">
    <property type="entry name" value="GroES-like_sf"/>
</dbReference>
<dbReference type="Gene3D" id="3.30.360.10">
    <property type="entry name" value="Dihydrodipicolinate Reductase, domain 2"/>
    <property type="match status" value="1"/>
</dbReference>
<dbReference type="InterPro" id="IPR013154">
    <property type="entry name" value="ADH-like_N"/>
</dbReference>
<dbReference type="AlphaFoldDB" id="A0A347TJ67"/>
<dbReference type="Pfam" id="PF00107">
    <property type="entry name" value="ADH_zinc_N"/>
    <property type="match status" value="1"/>
</dbReference>
<evidence type="ECO:0000259" key="4">
    <source>
        <dbReference type="Pfam" id="PF22725"/>
    </source>
</evidence>
<dbReference type="Gene3D" id="3.90.180.10">
    <property type="entry name" value="Medium-chain alcohol dehydrogenases, catalytic domain"/>
    <property type="match status" value="1"/>
</dbReference>
<dbReference type="CDD" id="cd08255">
    <property type="entry name" value="2-desacetyl-2-hydroxyethyl_bacteriochlorophyllide_like"/>
    <property type="match status" value="1"/>
</dbReference>
<reference evidence="6" key="2">
    <citation type="submission" date="2017-09" db="EMBL/GenBank/DDBJ databases">
        <authorList>
            <person name="Perez-Cataluna A."/>
            <person name="Figueras M.J."/>
            <person name="Salas-Masso N."/>
        </authorList>
    </citation>
    <scope>NUCLEOTIDE SEQUENCE</scope>
    <source>
        <strain evidence="6">CECT 7727</strain>
    </source>
</reference>
<evidence type="ECO:0000259" key="1">
    <source>
        <dbReference type="Pfam" id="PF00107"/>
    </source>
</evidence>
<keyword evidence="7" id="KW-1185">Reference proteome</keyword>
<evidence type="ECO:0000313" key="5">
    <source>
        <dbReference type="EMBL" id="AXX86645.1"/>
    </source>
</evidence>
<name>A0A347TJ67_9BACT</name>
<dbReference type="SUPFAM" id="SSF50129">
    <property type="entry name" value="GroES-like"/>
    <property type="match status" value="1"/>
</dbReference>
<dbReference type="InterPro" id="IPR051450">
    <property type="entry name" value="Gfo/Idh/MocA_Oxidoreductases"/>
</dbReference>
<evidence type="ECO:0000313" key="6">
    <source>
        <dbReference type="EMBL" id="PHO14690.1"/>
    </source>
</evidence>
<dbReference type="Pfam" id="PF08240">
    <property type="entry name" value="ADH_N"/>
    <property type="match status" value="1"/>
</dbReference>
<dbReference type="InterPro" id="IPR036291">
    <property type="entry name" value="NAD(P)-bd_dom_sf"/>
</dbReference>
<accession>A0A347TJ67</accession>